<dbReference type="Pfam" id="PF00501">
    <property type="entry name" value="AMP-binding"/>
    <property type="match status" value="1"/>
</dbReference>
<dbReference type="InterPro" id="IPR025110">
    <property type="entry name" value="AMP-bd_C"/>
</dbReference>
<reference evidence="4" key="1">
    <citation type="submission" date="2018-04" db="EMBL/GenBank/DDBJ databases">
        <authorList>
            <person name="Liu S."/>
            <person name="Wang Z."/>
            <person name="Li J."/>
        </authorList>
    </citation>
    <scope>NUCLEOTIDE SEQUENCE [LARGE SCALE GENOMIC DNA]</scope>
    <source>
        <strain evidence="4">2189</strain>
    </source>
</reference>
<dbReference type="EMBL" id="QEEZ01000001">
    <property type="protein sequence ID" value="PWC02784.1"/>
    <property type="molecule type" value="Genomic_DNA"/>
</dbReference>
<name>A0A2U1T9U2_9CORY</name>
<dbReference type="OrthoDB" id="2472181at2"/>
<dbReference type="Proteomes" id="UP000244989">
    <property type="component" value="Unassembled WGS sequence"/>
</dbReference>
<dbReference type="KEGG" id="cyz:C3B44_01880"/>
<evidence type="ECO:0000313" key="3">
    <source>
        <dbReference type="EMBL" id="PWC02784.1"/>
    </source>
</evidence>
<sequence length="531" mass="56124">MSQAHETWSTDTVTGLLDSVFADVGRSAADPERLAVVDAGGQGDLTYRQLAQLSGALARRLIAAGTAAGDRIVVIGERSVAQVVAAVAVIRAGASFVPVDAEAPAARIRAVLHDAAPRIVLTTSSKAHVPAGDPHPLWLDLDAQVLQELRQEGKRESGAVLPARKVTPEEPVYLIFTSGTTGRPKGAINLHRGVATHLRWMADTFGGADQVVLWKAPIGFDVAVAEILNPLCAGGTVIVPPRGWWPGDVEEMAHLIRDHKVTVLSMVPGMLRALLNAFDSHEDTALAHLLLGGEAVPSDLARRAGELVGCRVWGLYGPSEAAMDVLAVEYTDALEATLESRSPEPGLQAPLLGWPQPQVEAFIVGPDGEKATDGDIGELVLGGPQVGAGYIGRPDLTDAAFSSAPSGGRRYRTGDLARRDPATGLFEYHGRLDEQVKIRGNRVELGEVDQALRQTPGVHDAAAQVIGDGLIGFIVAEGEPSTDSGWEYKVRRHAALLLPAYAVPDRVVLIDELPVTTNGKLDRAALSAESP</sequence>
<dbReference type="PANTHER" id="PTHR45527">
    <property type="entry name" value="NONRIBOSOMAL PEPTIDE SYNTHETASE"/>
    <property type="match status" value="1"/>
</dbReference>
<accession>A0A2U1T9U2</accession>
<dbReference type="CDD" id="cd05930">
    <property type="entry name" value="A_NRPS"/>
    <property type="match status" value="1"/>
</dbReference>
<dbReference type="GO" id="GO:0005737">
    <property type="term" value="C:cytoplasm"/>
    <property type="evidence" value="ECO:0007669"/>
    <property type="project" value="TreeGrafter"/>
</dbReference>
<dbReference type="NCBIfam" id="TIGR01733">
    <property type="entry name" value="AA-adenyl-dom"/>
    <property type="match status" value="1"/>
</dbReference>
<dbReference type="GO" id="GO:0044550">
    <property type="term" value="P:secondary metabolite biosynthetic process"/>
    <property type="evidence" value="ECO:0007669"/>
    <property type="project" value="TreeGrafter"/>
</dbReference>
<dbReference type="GO" id="GO:0031177">
    <property type="term" value="F:phosphopantetheine binding"/>
    <property type="evidence" value="ECO:0007669"/>
    <property type="project" value="TreeGrafter"/>
</dbReference>
<protein>
    <submittedName>
        <fullName evidence="3">Amino acid adenylation domain-containing protein</fullName>
    </submittedName>
</protein>
<dbReference type="RefSeq" id="WP_108430866.1">
    <property type="nucleotide sequence ID" value="NZ_CP026947.1"/>
</dbReference>
<dbReference type="Gene3D" id="3.40.50.12780">
    <property type="entry name" value="N-terminal domain of ligase-like"/>
    <property type="match status" value="1"/>
</dbReference>
<dbReference type="Gene3D" id="3.30.300.30">
    <property type="match status" value="1"/>
</dbReference>
<gene>
    <name evidence="3" type="ORF">DF222_00610</name>
</gene>
<dbReference type="InterPro" id="IPR010071">
    <property type="entry name" value="AA_adenyl_dom"/>
</dbReference>
<dbReference type="InterPro" id="IPR020845">
    <property type="entry name" value="AMP-binding_CS"/>
</dbReference>
<dbReference type="GO" id="GO:0043041">
    <property type="term" value="P:amino acid activation for nonribosomal peptide biosynthetic process"/>
    <property type="evidence" value="ECO:0007669"/>
    <property type="project" value="TreeGrafter"/>
</dbReference>
<proteinExistence type="predicted"/>
<evidence type="ECO:0000259" key="1">
    <source>
        <dbReference type="Pfam" id="PF00501"/>
    </source>
</evidence>
<evidence type="ECO:0000313" key="4">
    <source>
        <dbReference type="Proteomes" id="UP000244989"/>
    </source>
</evidence>
<dbReference type="PROSITE" id="PS00455">
    <property type="entry name" value="AMP_BINDING"/>
    <property type="match status" value="1"/>
</dbReference>
<comment type="caution">
    <text evidence="3">The sequence shown here is derived from an EMBL/GenBank/DDBJ whole genome shotgun (WGS) entry which is preliminary data.</text>
</comment>
<feature type="domain" description="AMP-dependent synthetase/ligase" evidence="1">
    <location>
        <begin position="28"/>
        <end position="390"/>
    </location>
</feature>
<keyword evidence="4" id="KW-1185">Reference proteome</keyword>
<dbReference type="InterPro" id="IPR045851">
    <property type="entry name" value="AMP-bd_C_sf"/>
</dbReference>
<feature type="domain" description="AMP-binding enzyme C-terminal" evidence="2">
    <location>
        <begin position="447"/>
        <end position="520"/>
    </location>
</feature>
<dbReference type="AlphaFoldDB" id="A0A2U1T9U2"/>
<dbReference type="InterPro" id="IPR042099">
    <property type="entry name" value="ANL_N_sf"/>
</dbReference>
<dbReference type="PANTHER" id="PTHR45527:SF1">
    <property type="entry name" value="FATTY ACID SYNTHASE"/>
    <property type="match status" value="1"/>
</dbReference>
<dbReference type="Pfam" id="PF13193">
    <property type="entry name" value="AMP-binding_C"/>
    <property type="match status" value="1"/>
</dbReference>
<dbReference type="InterPro" id="IPR000873">
    <property type="entry name" value="AMP-dep_synth/lig_dom"/>
</dbReference>
<evidence type="ECO:0000259" key="2">
    <source>
        <dbReference type="Pfam" id="PF13193"/>
    </source>
</evidence>
<dbReference type="SUPFAM" id="SSF56801">
    <property type="entry name" value="Acetyl-CoA synthetase-like"/>
    <property type="match status" value="1"/>
</dbReference>
<organism evidence="3 4">
    <name type="scientific">Corynebacterium yudongzhengii</name>
    <dbReference type="NCBI Taxonomy" id="2080740"/>
    <lineage>
        <taxon>Bacteria</taxon>
        <taxon>Bacillati</taxon>
        <taxon>Actinomycetota</taxon>
        <taxon>Actinomycetes</taxon>
        <taxon>Mycobacteriales</taxon>
        <taxon>Corynebacteriaceae</taxon>
        <taxon>Corynebacterium</taxon>
    </lineage>
</organism>